<dbReference type="GO" id="GO:0000139">
    <property type="term" value="C:Golgi membrane"/>
    <property type="evidence" value="ECO:0007669"/>
    <property type="project" value="UniProtKB-SubCell"/>
</dbReference>
<keyword evidence="12" id="KW-1185">Reference proteome</keyword>
<sequence>MSPPLSPSRTSHPRAHSRSPSQSRSHSPSRSPSPAPFDAHLTPIESIKDVQQARALLASVVQQESALDAELDTMLAQSGGITDALASLDNIRPHIATLLSDSFQLQAIVHKAAGLANRISSQVSALDAKQARVAQAVKVVDGVRELQSILHTLTNTPLTPSNLPQATGASARFLLLDPTLLRSVLATPSMDASVSLPTPPAGSLAALGGVDPVGRVEEARATLRTVLEGRFDEAAVQKGGGGSAVDVLVMMAQAGFGEVGMEKMAAWACGEVGRAGSEGLRGVGSAPPPAHFAHLFTSLFEHIADLVDRLQPVVEAHFGGRTRTRYLCRRLQRECDVQATLVVDAFLERREVARKCAAARSFRPSTGRSTPGAPGSLRGTTSPIAPSPTSAGSSGVDARDLDAVLVELATMGQRAAMYERFLVGRVGQDLTPTSAHSKSKDDGRNGSVDAGDDNEDFVRGSKLAARVQELMGYYVQLEELFVRMSIEKALAIDTVDDATNTSSSPDDVFYVVRKSLERTLSSLSVDSLCAMLNLVGRVVEEDYVDVLGRRVGGAWASHPDPDRARRQFMVAVNDTDMAVGYVHKLVGEMREAVPGVLGGEVYERNREKIGSCLAGLEEYAAGFKQLLKNWIENLFSQTLRPRLRIMLSEALKDVKYVLTEEEYNDLQEGSFAKRVAGTLTRLMETYENTYTENNFAATMNHVLDYVAKEWQKHILANLRFNQLGAIQFDKDVRSLAAALSAMTTVNVRDKMARLTQISNLVNLERVAEVYDYQSSLNLSAADIRTILALRSDFPVDEIARLRL</sequence>
<feature type="region of interest" description="Disordered" evidence="9">
    <location>
        <begin position="359"/>
        <end position="396"/>
    </location>
</feature>
<evidence type="ECO:0000256" key="7">
    <source>
        <dbReference type="ARBA" id="ARBA00023136"/>
    </source>
</evidence>
<dbReference type="Pfam" id="PF08318">
    <property type="entry name" value="COG4_m"/>
    <property type="match status" value="1"/>
</dbReference>
<feature type="compositionally biased region" description="Polar residues" evidence="9">
    <location>
        <begin position="378"/>
        <end position="393"/>
    </location>
</feature>
<evidence type="ECO:0000256" key="4">
    <source>
        <dbReference type="ARBA" id="ARBA00022448"/>
    </source>
</evidence>
<gene>
    <name evidence="11" type="ORF">M427DRAFT_37948</name>
</gene>
<dbReference type="InterPro" id="IPR048684">
    <property type="entry name" value="COG4_C"/>
</dbReference>
<dbReference type="InterPro" id="IPR048680">
    <property type="entry name" value="COG4_N"/>
</dbReference>
<feature type="compositionally biased region" description="Low complexity" evidence="9">
    <location>
        <begin position="18"/>
        <end position="32"/>
    </location>
</feature>
<evidence type="ECO:0000256" key="1">
    <source>
        <dbReference type="ARBA" id="ARBA00004395"/>
    </source>
</evidence>
<feature type="region of interest" description="Disordered" evidence="9">
    <location>
        <begin position="431"/>
        <end position="455"/>
    </location>
</feature>
<name>A0A139A0G0_GONPJ</name>
<keyword evidence="5" id="KW-0653">Protein transport</keyword>
<feature type="domain" description="COG4 transport protein middle alpha-helical bundle" evidence="10">
    <location>
        <begin position="216"/>
        <end position="552"/>
    </location>
</feature>
<organism evidence="11 12">
    <name type="scientific">Gonapodya prolifera (strain JEL478)</name>
    <name type="common">Monoblepharis prolifera</name>
    <dbReference type="NCBI Taxonomy" id="1344416"/>
    <lineage>
        <taxon>Eukaryota</taxon>
        <taxon>Fungi</taxon>
        <taxon>Fungi incertae sedis</taxon>
        <taxon>Chytridiomycota</taxon>
        <taxon>Chytridiomycota incertae sedis</taxon>
        <taxon>Monoblepharidomycetes</taxon>
        <taxon>Monoblepharidales</taxon>
        <taxon>Gonapodyaceae</taxon>
        <taxon>Gonapodya</taxon>
    </lineage>
</organism>
<comment type="similarity">
    <text evidence="2">Belongs to the COG4 family.</text>
</comment>
<dbReference type="EMBL" id="KQ965839">
    <property type="protein sequence ID" value="KXS10025.1"/>
    <property type="molecule type" value="Genomic_DNA"/>
</dbReference>
<dbReference type="OrthoDB" id="47059at2759"/>
<evidence type="ECO:0000256" key="2">
    <source>
        <dbReference type="ARBA" id="ARBA00009215"/>
    </source>
</evidence>
<dbReference type="Proteomes" id="UP000070544">
    <property type="component" value="Unassembled WGS sequence"/>
</dbReference>
<evidence type="ECO:0000313" key="12">
    <source>
        <dbReference type="Proteomes" id="UP000070544"/>
    </source>
</evidence>
<dbReference type="InterPro" id="IPR048682">
    <property type="entry name" value="COG4"/>
</dbReference>
<keyword evidence="6" id="KW-0333">Golgi apparatus</keyword>
<accession>A0A139A0G0</accession>
<dbReference type="Gene3D" id="1.20.58.1970">
    <property type="match status" value="1"/>
</dbReference>
<evidence type="ECO:0000256" key="9">
    <source>
        <dbReference type="SAM" id="MobiDB-lite"/>
    </source>
</evidence>
<dbReference type="AlphaFoldDB" id="A0A139A0G0"/>
<dbReference type="PANTHER" id="PTHR24016">
    <property type="entry name" value="CONSERVED OLIGOMERIC GOLGI COMPLEX SUBUNIT 4"/>
    <property type="match status" value="1"/>
</dbReference>
<evidence type="ECO:0000256" key="8">
    <source>
        <dbReference type="ARBA" id="ARBA00031340"/>
    </source>
</evidence>
<feature type="region of interest" description="Disordered" evidence="9">
    <location>
        <begin position="1"/>
        <end position="40"/>
    </location>
</feature>
<evidence type="ECO:0000259" key="10">
    <source>
        <dbReference type="SMART" id="SM00762"/>
    </source>
</evidence>
<dbReference type="InterPro" id="IPR013167">
    <property type="entry name" value="COG4_M"/>
</dbReference>
<evidence type="ECO:0000313" key="11">
    <source>
        <dbReference type="EMBL" id="KXS10025.1"/>
    </source>
</evidence>
<dbReference type="Pfam" id="PF20663">
    <property type="entry name" value="COG4_N"/>
    <property type="match status" value="1"/>
</dbReference>
<keyword evidence="7" id="KW-0472">Membrane</keyword>
<dbReference type="STRING" id="1344416.A0A139A0G0"/>
<evidence type="ECO:0000256" key="6">
    <source>
        <dbReference type="ARBA" id="ARBA00023034"/>
    </source>
</evidence>
<dbReference type="Pfam" id="PF20662">
    <property type="entry name" value="COG4_C"/>
    <property type="match status" value="1"/>
</dbReference>
<dbReference type="PANTHER" id="PTHR24016:SF0">
    <property type="entry name" value="CONSERVED OLIGOMERIC GOLGI COMPLEX SUBUNIT 4"/>
    <property type="match status" value="1"/>
</dbReference>
<evidence type="ECO:0000256" key="5">
    <source>
        <dbReference type="ARBA" id="ARBA00022927"/>
    </source>
</evidence>
<proteinExistence type="inferred from homology"/>
<keyword evidence="4" id="KW-0813">Transport</keyword>
<dbReference type="OMA" id="YGAMALE"/>
<protein>
    <recommendedName>
        <fullName evidence="3">Conserved oligomeric Golgi complex subunit 4</fullName>
    </recommendedName>
    <alternativeName>
        <fullName evidence="8">Component of oligomeric Golgi complex 4</fullName>
    </alternativeName>
</protein>
<dbReference type="GO" id="GO:0015031">
    <property type="term" value="P:protein transport"/>
    <property type="evidence" value="ECO:0007669"/>
    <property type="project" value="UniProtKB-KW"/>
</dbReference>
<evidence type="ECO:0000256" key="3">
    <source>
        <dbReference type="ARBA" id="ARBA00020975"/>
    </source>
</evidence>
<comment type="subcellular location">
    <subcellularLocation>
        <location evidence="1">Golgi apparatus membrane</location>
        <topology evidence="1">Peripheral membrane protein</topology>
    </subcellularLocation>
</comment>
<dbReference type="Gene3D" id="1.10.287.1060">
    <property type="entry name" value="ESAT-6-like"/>
    <property type="match status" value="1"/>
</dbReference>
<reference evidence="11 12" key="1">
    <citation type="journal article" date="2015" name="Genome Biol. Evol.">
        <title>Phylogenomic analyses indicate that early fungi evolved digesting cell walls of algal ancestors of land plants.</title>
        <authorList>
            <person name="Chang Y."/>
            <person name="Wang S."/>
            <person name="Sekimoto S."/>
            <person name="Aerts A.L."/>
            <person name="Choi C."/>
            <person name="Clum A."/>
            <person name="LaButti K.M."/>
            <person name="Lindquist E.A."/>
            <person name="Yee Ngan C."/>
            <person name="Ohm R.A."/>
            <person name="Salamov A.A."/>
            <person name="Grigoriev I.V."/>
            <person name="Spatafora J.W."/>
            <person name="Berbee M.L."/>
        </authorList>
    </citation>
    <scope>NUCLEOTIDE SEQUENCE [LARGE SCALE GENOMIC DNA]</scope>
    <source>
        <strain evidence="11 12">JEL478</strain>
    </source>
</reference>
<dbReference type="SMART" id="SM00762">
    <property type="entry name" value="Cog4"/>
    <property type="match status" value="1"/>
</dbReference>